<dbReference type="Pfam" id="PF00722">
    <property type="entry name" value="Glyco_hydro_16"/>
    <property type="match status" value="1"/>
</dbReference>
<dbReference type="GO" id="GO:0005975">
    <property type="term" value="P:carbohydrate metabolic process"/>
    <property type="evidence" value="ECO:0007669"/>
    <property type="project" value="InterPro"/>
</dbReference>
<dbReference type="InterPro" id="IPR050546">
    <property type="entry name" value="Glycosyl_Hydrlase_16"/>
</dbReference>
<dbReference type="PANTHER" id="PTHR10963">
    <property type="entry name" value="GLYCOSYL HYDROLASE-RELATED"/>
    <property type="match status" value="1"/>
</dbReference>
<reference evidence="3" key="1">
    <citation type="submission" date="2019-09" db="EMBL/GenBank/DDBJ databases">
        <title>Characterisation of the sponge microbiome using genome-centric metagenomics.</title>
        <authorList>
            <person name="Engelberts J.P."/>
            <person name="Robbins S.J."/>
            <person name="De Goeij J.M."/>
            <person name="Aranda M."/>
            <person name="Bell S.C."/>
            <person name="Webster N.S."/>
        </authorList>
    </citation>
    <scope>NUCLEOTIDE SEQUENCE</scope>
    <source>
        <strain evidence="3">SB0662_bin_9</strain>
    </source>
</reference>
<comment type="caution">
    <text evidence="3">The sequence shown here is derived from an EMBL/GenBank/DDBJ whole genome shotgun (WGS) entry which is preliminary data.</text>
</comment>
<accession>A0A6B1DRT5</accession>
<dbReference type="SUPFAM" id="SSF49899">
    <property type="entry name" value="Concanavalin A-like lectins/glucanases"/>
    <property type="match status" value="1"/>
</dbReference>
<keyword evidence="3" id="KW-0378">Hydrolase</keyword>
<name>A0A6B1DRT5_9CHLR</name>
<organism evidence="3">
    <name type="scientific">Caldilineaceae bacterium SB0662_bin_9</name>
    <dbReference type="NCBI Taxonomy" id="2605258"/>
    <lineage>
        <taxon>Bacteria</taxon>
        <taxon>Bacillati</taxon>
        <taxon>Chloroflexota</taxon>
        <taxon>Caldilineae</taxon>
        <taxon>Caldilineales</taxon>
        <taxon>Caldilineaceae</taxon>
    </lineage>
</organism>
<dbReference type="InterPro" id="IPR013320">
    <property type="entry name" value="ConA-like_dom_sf"/>
</dbReference>
<dbReference type="Gene3D" id="2.60.120.200">
    <property type="match status" value="1"/>
</dbReference>
<feature type="domain" description="GH16" evidence="2">
    <location>
        <begin position="25"/>
        <end position="260"/>
    </location>
</feature>
<sequence>MGAEKVTHLQVPAPEGCDLVWSDEFDYEGLPNPERWRYDRGGHGWGNHELQFYTESRSENARVEDGLLVIEAHRETFQGNGYTSARVLSRQEWTYGRFEIAARLPSGRGTWPAIWMLPDLRQHGGWPRAGEIDIMEHVGFNPDTVHSTVHTAAYNHMLGTHQGSSIHVPTARSEFNLYAVEWTPSEIRGFVNDNHYFTFANERLTDPDADFRHWPFDKPFHLILNIAVGGSWGGRHGVDPEIWPQRMEVDWVRVYDCGQP</sequence>
<comment type="similarity">
    <text evidence="1">Belongs to the glycosyl hydrolase 16 family.</text>
</comment>
<evidence type="ECO:0000313" key="3">
    <source>
        <dbReference type="EMBL" id="MYD89403.1"/>
    </source>
</evidence>
<dbReference type="AlphaFoldDB" id="A0A6B1DRT5"/>
<gene>
    <name evidence="3" type="ORF">F4Y08_03550</name>
</gene>
<dbReference type="PROSITE" id="PS51762">
    <property type="entry name" value="GH16_2"/>
    <property type="match status" value="1"/>
</dbReference>
<dbReference type="PANTHER" id="PTHR10963:SF55">
    <property type="entry name" value="GLYCOSIDE HYDROLASE FAMILY 16 PROTEIN"/>
    <property type="match status" value="1"/>
</dbReference>
<dbReference type="EMBL" id="VXPY01000019">
    <property type="protein sequence ID" value="MYD89403.1"/>
    <property type="molecule type" value="Genomic_DNA"/>
</dbReference>
<proteinExistence type="inferred from homology"/>
<dbReference type="GO" id="GO:0004553">
    <property type="term" value="F:hydrolase activity, hydrolyzing O-glycosyl compounds"/>
    <property type="evidence" value="ECO:0007669"/>
    <property type="project" value="InterPro"/>
</dbReference>
<evidence type="ECO:0000256" key="1">
    <source>
        <dbReference type="ARBA" id="ARBA00006865"/>
    </source>
</evidence>
<protein>
    <submittedName>
        <fullName evidence="3">Glycoside hydrolase family 16 protein</fullName>
    </submittedName>
</protein>
<evidence type="ECO:0000259" key="2">
    <source>
        <dbReference type="PROSITE" id="PS51762"/>
    </source>
</evidence>
<dbReference type="InterPro" id="IPR000757">
    <property type="entry name" value="Beta-glucanase-like"/>
</dbReference>
<dbReference type="CDD" id="cd08023">
    <property type="entry name" value="GH16_laminarinase_like"/>
    <property type="match status" value="1"/>
</dbReference>